<evidence type="ECO:0000313" key="2">
    <source>
        <dbReference type="EMBL" id="SPD86244.1"/>
    </source>
</evidence>
<feature type="region of interest" description="Disordered" evidence="1">
    <location>
        <begin position="47"/>
        <end position="71"/>
    </location>
</feature>
<evidence type="ECO:0008006" key="4">
    <source>
        <dbReference type="Google" id="ProtNLM"/>
    </source>
</evidence>
<sequence>MTTRVGIIAFDDAEVPDVMGPFEVFAVAGRLSSPSDFDVAVVSAGESERSPCGTAWPSPPTRRWPASANST</sequence>
<dbReference type="InterPro" id="IPR029062">
    <property type="entry name" value="Class_I_gatase-like"/>
</dbReference>
<gene>
    <name evidence="2" type="ORF">MPLG2_1208</name>
</gene>
<dbReference type="KEGG" id="mgg:MPLG2_1208"/>
<dbReference type="Gene3D" id="3.40.50.880">
    <property type="match status" value="1"/>
</dbReference>
<dbReference type="Proteomes" id="UP000238164">
    <property type="component" value="Chromosome 1"/>
</dbReference>
<dbReference type="EMBL" id="LT985188">
    <property type="protein sequence ID" value="SPD86244.1"/>
    <property type="molecule type" value="Genomic_DNA"/>
</dbReference>
<accession>A0A2N9JFQ9</accession>
<dbReference type="AlphaFoldDB" id="A0A2N9JFQ9"/>
<dbReference type="RefSeq" id="WP_197710096.1">
    <property type="nucleotide sequence ID" value="NZ_BAAAGO010000018.1"/>
</dbReference>
<evidence type="ECO:0000256" key="1">
    <source>
        <dbReference type="SAM" id="MobiDB-lite"/>
    </source>
</evidence>
<protein>
    <recommendedName>
        <fullName evidence="4">DJ-1/PfpI domain-containing protein</fullName>
    </recommendedName>
</protein>
<name>A0A2N9JFQ9_9ACTN</name>
<proteinExistence type="predicted"/>
<evidence type="ECO:0000313" key="3">
    <source>
        <dbReference type="Proteomes" id="UP000238164"/>
    </source>
</evidence>
<keyword evidence="3" id="KW-1185">Reference proteome</keyword>
<organism evidence="2 3">
    <name type="scientific">Micropruina glycogenica</name>
    <dbReference type="NCBI Taxonomy" id="75385"/>
    <lineage>
        <taxon>Bacteria</taxon>
        <taxon>Bacillati</taxon>
        <taxon>Actinomycetota</taxon>
        <taxon>Actinomycetes</taxon>
        <taxon>Propionibacteriales</taxon>
        <taxon>Nocardioidaceae</taxon>
        <taxon>Micropruina</taxon>
    </lineage>
</organism>
<dbReference type="SUPFAM" id="SSF52317">
    <property type="entry name" value="Class I glutamine amidotransferase-like"/>
    <property type="match status" value="1"/>
</dbReference>
<reference evidence="2 3" key="1">
    <citation type="submission" date="2018-02" db="EMBL/GenBank/DDBJ databases">
        <authorList>
            <person name="Cohen D.B."/>
            <person name="Kent A.D."/>
        </authorList>
    </citation>
    <scope>NUCLEOTIDE SEQUENCE [LARGE SCALE GENOMIC DNA]</scope>
    <source>
        <strain evidence="2">1</strain>
    </source>
</reference>